<organism evidence="1 2">
    <name type="scientific">Acropora cervicornis</name>
    <name type="common">Staghorn coral</name>
    <dbReference type="NCBI Taxonomy" id="6130"/>
    <lineage>
        <taxon>Eukaryota</taxon>
        <taxon>Metazoa</taxon>
        <taxon>Cnidaria</taxon>
        <taxon>Anthozoa</taxon>
        <taxon>Hexacorallia</taxon>
        <taxon>Scleractinia</taxon>
        <taxon>Astrocoeniina</taxon>
        <taxon>Acroporidae</taxon>
        <taxon>Acropora</taxon>
    </lineage>
</organism>
<evidence type="ECO:0000313" key="2">
    <source>
        <dbReference type="Proteomes" id="UP001249851"/>
    </source>
</evidence>
<protein>
    <submittedName>
        <fullName evidence="1">Uncharacterized protein</fullName>
    </submittedName>
</protein>
<comment type="caution">
    <text evidence="1">The sequence shown here is derived from an EMBL/GenBank/DDBJ whole genome shotgun (WGS) entry which is preliminary data.</text>
</comment>
<evidence type="ECO:0000313" key="1">
    <source>
        <dbReference type="EMBL" id="KAK2574275.1"/>
    </source>
</evidence>
<gene>
    <name evidence="1" type="ORF">P5673_000420</name>
</gene>
<sequence length="94" mass="11132">MKNEIVCEAPLEVIKERIDFCWQRNGEMEEMRISPLNTWLFTISHHSVQKISLSYLVDKRFVGSNTCKQSSNLLDLQRKEINKTRTYLKRDADI</sequence>
<dbReference type="EMBL" id="JARQWQ010000001">
    <property type="protein sequence ID" value="KAK2574275.1"/>
    <property type="molecule type" value="Genomic_DNA"/>
</dbReference>
<keyword evidence="2" id="KW-1185">Reference proteome</keyword>
<name>A0AAD9R730_ACRCE</name>
<proteinExistence type="predicted"/>
<reference evidence="1" key="2">
    <citation type="journal article" date="2023" name="Science">
        <title>Genomic signatures of disease resistance in endangered staghorn corals.</title>
        <authorList>
            <person name="Vollmer S.V."/>
            <person name="Selwyn J.D."/>
            <person name="Despard B.A."/>
            <person name="Roesel C.L."/>
        </authorList>
    </citation>
    <scope>NUCLEOTIDE SEQUENCE</scope>
    <source>
        <strain evidence="1">K2</strain>
    </source>
</reference>
<reference evidence="1" key="1">
    <citation type="journal article" date="2023" name="G3 (Bethesda)">
        <title>Whole genome assembly and annotation of the endangered Caribbean coral Acropora cervicornis.</title>
        <authorList>
            <person name="Selwyn J.D."/>
            <person name="Vollmer S.V."/>
        </authorList>
    </citation>
    <scope>NUCLEOTIDE SEQUENCE</scope>
    <source>
        <strain evidence="1">K2</strain>
    </source>
</reference>
<dbReference type="AlphaFoldDB" id="A0AAD9R730"/>
<dbReference type="Proteomes" id="UP001249851">
    <property type="component" value="Unassembled WGS sequence"/>
</dbReference>
<accession>A0AAD9R730</accession>